<keyword evidence="3" id="KW-1185">Reference proteome</keyword>
<reference evidence="2" key="2">
    <citation type="journal article" date="2022" name="Microbiol. Resour. Announc.">
        <title>Whole-Genome Sequence of Entomortierella parvispora E1425, a Mucoromycotan Fungus Associated with Burkholderiaceae-Related Endosymbiotic Bacteria.</title>
        <authorList>
            <person name="Herlambang A."/>
            <person name="Guo Y."/>
            <person name="Takashima Y."/>
            <person name="Narisawa K."/>
            <person name="Ohta H."/>
            <person name="Nishizawa T."/>
        </authorList>
    </citation>
    <scope>NUCLEOTIDE SEQUENCE</scope>
    <source>
        <strain evidence="2">E1425</strain>
    </source>
</reference>
<dbReference type="AlphaFoldDB" id="A0A9P3H9L5"/>
<dbReference type="PANTHER" id="PTHR20948">
    <property type="entry name" value="TRANSMEMBRANE PROTEIN 164"/>
    <property type="match status" value="1"/>
</dbReference>
<proteinExistence type="predicted"/>
<dbReference type="EMBL" id="BQFW01000006">
    <property type="protein sequence ID" value="GJJ72303.1"/>
    <property type="molecule type" value="Genomic_DNA"/>
</dbReference>
<feature type="transmembrane region" description="Helical" evidence="1">
    <location>
        <begin position="82"/>
        <end position="100"/>
    </location>
</feature>
<feature type="transmembrane region" description="Helical" evidence="1">
    <location>
        <begin position="198"/>
        <end position="222"/>
    </location>
</feature>
<evidence type="ECO:0000313" key="2">
    <source>
        <dbReference type="EMBL" id="GJJ72303.1"/>
    </source>
</evidence>
<feature type="transmembrane region" description="Helical" evidence="1">
    <location>
        <begin position="106"/>
        <end position="126"/>
    </location>
</feature>
<accession>A0A9P3H9L5</accession>
<organism evidence="2 3">
    <name type="scientific">Entomortierella parvispora</name>
    <dbReference type="NCBI Taxonomy" id="205924"/>
    <lineage>
        <taxon>Eukaryota</taxon>
        <taxon>Fungi</taxon>
        <taxon>Fungi incertae sedis</taxon>
        <taxon>Mucoromycota</taxon>
        <taxon>Mortierellomycotina</taxon>
        <taxon>Mortierellomycetes</taxon>
        <taxon>Mortierellales</taxon>
        <taxon>Mortierellaceae</taxon>
        <taxon>Entomortierella</taxon>
    </lineage>
</organism>
<reference evidence="2" key="1">
    <citation type="submission" date="2021-11" db="EMBL/GenBank/DDBJ databases">
        <authorList>
            <person name="Herlambang A."/>
            <person name="Guo Y."/>
            <person name="Takashima Y."/>
            <person name="Nishizawa T."/>
        </authorList>
    </citation>
    <scope>NUCLEOTIDE SEQUENCE</scope>
    <source>
        <strain evidence="2">E1425</strain>
    </source>
</reference>
<keyword evidence="1" id="KW-1133">Transmembrane helix</keyword>
<dbReference type="OrthoDB" id="17328at2759"/>
<protein>
    <submittedName>
        <fullName evidence="2">Uncharacterized protein</fullName>
    </submittedName>
</protein>
<comment type="caution">
    <text evidence="2">The sequence shown here is derived from an EMBL/GenBank/DDBJ whole genome shotgun (WGS) entry which is preliminary data.</text>
</comment>
<dbReference type="InterPro" id="IPR026508">
    <property type="entry name" value="TMEM164"/>
</dbReference>
<evidence type="ECO:0000313" key="3">
    <source>
        <dbReference type="Proteomes" id="UP000827284"/>
    </source>
</evidence>
<feature type="transmembrane region" description="Helical" evidence="1">
    <location>
        <begin position="242"/>
        <end position="262"/>
    </location>
</feature>
<sequence length="313" mass="36641">MFDRMGDWLLSVAAEMPFETNWETSLNGSWYLSPRRHTVEFIIYNALFLYTVRYFYRRALFPGSPISTLFDMYVAPKKKSKIEITVLVTLATSLMITVYQKWTRGGLLFLLQPCHMSAMMLIAILAGPKEKKWPHLLLNVYFHIMWGTMLALLSPDLRDYDQFFEVENFFIEHYLLLLTPIYMIWSNRYVIWPLSMDVALMSFSFFALYHSAVLSSMALFHGRNLNYLLMPPPGPLQWFGRWYRPVMYAFCVFLTMSRYFLVEVVIQWLPRRSVNGEYGVKAAMVSPKELLSSKKLASGKGGKNNNMNKRKIL</sequence>
<name>A0A9P3H9L5_9FUNG</name>
<feature type="transmembrane region" description="Helical" evidence="1">
    <location>
        <begin position="133"/>
        <end position="153"/>
    </location>
</feature>
<feature type="transmembrane region" description="Helical" evidence="1">
    <location>
        <begin position="173"/>
        <end position="191"/>
    </location>
</feature>
<gene>
    <name evidence="2" type="ORF">EMPS_04660</name>
</gene>
<dbReference type="PANTHER" id="PTHR20948:SF2">
    <property type="entry name" value="TRANSMEMBRANE PROTEIN 164"/>
    <property type="match status" value="1"/>
</dbReference>
<keyword evidence="1" id="KW-0472">Membrane</keyword>
<evidence type="ECO:0000256" key="1">
    <source>
        <dbReference type="SAM" id="Phobius"/>
    </source>
</evidence>
<keyword evidence="1" id="KW-0812">Transmembrane</keyword>
<dbReference type="Pfam" id="PF14808">
    <property type="entry name" value="TMEM164"/>
    <property type="match status" value="1"/>
</dbReference>
<dbReference type="Proteomes" id="UP000827284">
    <property type="component" value="Unassembled WGS sequence"/>
</dbReference>
<feature type="transmembrane region" description="Helical" evidence="1">
    <location>
        <begin position="38"/>
        <end position="56"/>
    </location>
</feature>